<keyword evidence="1" id="KW-0175">Coiled coil</keyword>
<feature type="coiled-coil region" evidence="1">
    <location>
        <begin position="81"/>
        <end position="115"/>
    </location>
</feature>
<reference evidence="2 3" key="1">
    <citation type="submission" date="2023-12" db="EMBL/GenBank/DDBJ databases">
        <title>Novel species of the genus Arcicella isolated from rivers.</title>
        <authorList>
            <person name="Lu H."/>
        </authorList>
    </citation>
    <scope>NUCLEOTIDE SEQUENCE [LARGE SCALE GENOMIC DNA]</scope>
    <source>
        <strain evidence="2 3">LMG 21963</strain>
    </source>
</reference>
<dbReference type="SUPFAM" id="SSF46689">
    <property type="entry name" value="Homeodomain-like"/>
    <property type="match status" value="1"/>
</dbReference>
<accession>A0ABU5QVC7</accession>
<protein>
    <submittedName>
        <fullName evidence="2">Transposase</fullName>
    </submittedName>
</protein>
<keyword evidence="3" id="KW-1185">Reference proteome</keyword>
<evidence type="ECO:0000313" key="3">
    <source>
        <dbReference type="Proteomes" id="UP001304671"/>
    </source>
</evidence>
<comment type="caution">
    <text evidence="2">The sequence shown here is derived from an EMBL/GenBank/DDBJ whole genome shotgun (WGS) entry which is preliminary data.</text>
</comment>
<dbReference type="Proteomes" id="UP001304671">
    <property type="component" value="Unassembled WGS sequence"/>
</dbReference>
<evidence type="ECO:0000256" key="1">
    <source>
        <dbReference type="SAM" id="Coils"/>
    </source>
</evidence>
<feature type="non-terminal residue" evidence="2">
    <location>
        <position position="1"/>
    </location>
</feature>
<proteinExistence type="predicted"/>
<dbReference type="RefSeq" id="WP_323254151.1">
    <property type="nucleotide sequence ID" value="NZ_JAYFUL010000114.1"/>
</dbReference>
<gene>
    <name evidence="2" type="ORF">VB264_25045</name>
</gene>
<evidence type="ECO:0000313" key="2">
    <source>
        <dbReference type="EMBL" id="MEA5261083.1"/>
    </source>
</evidence>
<dbReference type="EMBL" id="JAYFUL010000114">
    <property type="protein sequence ID" value="MEA5261083.1"/>
    <property type="molecule type" value="Genomic_DNA"/>
</dbReference>
<organism evidence="2 3">
    <name type="scientific">Arcicella aquatica</name>
    <dbReference type="NCBI Taxonomy" id="217141"/>
    <lineage>
        <taxon>Bacteria</taxon>
        <taxon>Pseudomonadati</taxon>
        <taxon>Bacteroidota</taxon>
        <taxon>Cytophagia</taxon>
        <taxon>Cytophagales</taxon>
        <taxon>Flectobacillaceae</taxon>
        <taxon>Arcicella</taxon>
    </lineage>
</organism>
<sequence>KINLFMSKSKSDSKKSTNLKIRQRRIFSESFKREKVQELTAGLYTVHSFSKLWEVAPYTVYRWIYKYSPQYKKGTVMVVQQESEAQKTAELLAQVAELERRLGQKQMQLDYLEKLVELASKEYDLDIKKNFKVKL</sequence>
<name>A0ABU5QVC7_9BACT</name>
<dbReference type="InterPro" id="IPR009057">
    <property type="entry name" value="Homeodomain-like_sf"/>
</dbReference>